<dbReference type="OrthoDB" id="3270804at2759"/>
<dbReference type="InterPro" id="IPR011320">
    <property type="entry name" value="RNase_H1_N"/>
</dbReference>
<dbReference type="InterPro" id="IPR037056">
    <property type="entry name" value="RNase_H1_N_sf"/>
</dbReference>
<dbReference type="KEGG" id="lbc:LACBIDRAFT_324504"/>
<dbReference type="InterPro" id="IPR009027">
    <property type="entry name" value="Ribosomal_bL9/RNase_H1_N"/>
</dbReference>
<gene>
    <name evidence="3" type="ORF">LACBIDRAFT_324504</name>
</gene>
<reference evidence="3 4" key="1">
    <citation type="journal article" date="2008" name="Nature">
        <title>The genome of Laccaria bicolor provides insights into mycorrhizal symbiosis.</title>
        <authorList>
            <person name="Martin F."/>
            <person name="Aerts A."/>
            <person name="Ahren D."/>
            <person name="Brun A."/>
            <person name="Danchin E.G.J."/>
            <person name="Duchaussoy F."/>
            <person name="Gibon J."/>
            <person name="Kohler A."/>
            <person name="Lindquist E."/>
            <person name="Pereda V."/>
            <person name="Salamov A."/>
            <person name="Shapiro H.J."/>
            <person name="Wuyts J."/>
            <person name="Blaudez D."/>
            <person name="Buee M."/>
            <person name="Brokstein P."/>
            <person name="Canbaeck B."/>
            <person name="Cohen D."/>
            <person name="Courty P.E."/>
            <person name="Coutinho P.M."/>
            <person name="Delaruelle C."/>
            <person name="Detter J.C."/>
            <person name="Deveau A."/>
            <person name="DiFazio S."/>
            <person name="Duplessis S."/>
            <person name="Fraissinet-Tachet L."/>
            <person name="Lucic E."/>
            <person name="Frey-Klett P."/>
            <person name="Fourrey C."/>
            <person name="Feussner I."/>
            <person name="Gay G."/>
            <person name="Grimwood J."/>
            <person name="Hoegger P.J."/>
            <person name="Jain P."/>
            <person name="Kilaru S."/>
            <person name="Labbe J."/>
            <person name="Lin Y.C."/>
            <person name="Legue V."/>
            <person name="Le Tacon F."/>
            <person name="Marmeisse R."/>
            <person name="Melayah D."/>
            <person name="Montanini B."/>
            <person name="Muratet M."/>
            <person name="Nehls U."/>
            <person name="Niculita-Hirzel H."/>
            <person name="Oudot-Le Secq M.P."/>
            <person name="Peter M."/>
            <person name="Quesneville H."/>
            <person name="Rajashekar B."/>
            <person name="Reich M."/>
            <person name="Rouhier N."/>
            <person name="Schmutz J."/>
            <person name="Yin T."/>
            <person name="Chalot M."/>
            <person name="Henrissat B."/>
            <person name="Kuees U."/>
            <person name="Lucas S."/>
            <person name="Van de Peer Y."/>
            <person name="Podila G.K."/>
            <person name="Polle A."/>
            <person name="Pukkila P.J."/>
            <person name="Richardson P.M."/>
            <person name="Rouze P."/>
            <person name="Sanders I.R."/>
            <person name="Stajich J.E."/>
            <person name="Tunlid A."/>
            <person name="Tuskan G."/>
            <person name="Grigoriev I.V."/>
        </authorList>
    </citation>
    <scope>NUCLEOTIDE SEQUENCE [LARGE SCALE GENOMIC DNA]</scope>
    <source>
        <strain evidence="4">S238N-H82 / ATCC MYA-4686</strain>
    </source>
</reference>
<dbReference type="GeneID" id="6073142"/>
<keyword evidence="4" id="KW-1185">Reference proteome</keyword>
<evidence type="ECO:0000313" key="3">
    <source>
        <dbReference type="EMBL" id="EDR12085.1"/>
    </source>
</evidence>
<evidence type="ECO:0000313" key="4">
    <source>
        <dbReference type="Proteomes" id="UP000001194"/>
    </source>
</evidence>
<dbReference type="EMBL" id="DS547095">
    <property type="protein sequence ID" value="EDR12085.1"/>
    <property type="molecule type" value="Genomic_DNA"/>
</dbReference>
<dbReference type="AlphaFoldDB" id="B0D212"/>
<sequence length="180" mass="19636">MSLPCTQCTSNKEVLERTIDALNVAYSMFFFFSKAMREYSEAFIENQLLLATTEALESALEDQGLSEVGQSSVTTLTGASGPDQGPAIEEDSPVAKPQSEYHPFVAAEDRWYAVLVGRVPGVYRGSHHIGPNVNGISGFVVNRYKSEQEAQSAYDAGLDAGHVVEVIMVETRRVITRSTP</sequence>
<feature type="region of interest" description="Disordered" evidence="1">
    <location>
        <begin position="73"/>
        <end position="95"/>
    </location>
</feature>
<proteinExistence type="predicted"/>
<evidence type="ECO:0000259" key="2">
    <source>
        <dbReference type="Pfam" id="PF01693"/>
    </source>
</evidence>
<name>B0D212_LACBS</name>
<protein>
    <submittedName>
        <fullName evidence="3">Predicted protein</fullName>
    </submittedName>
</protein>
<dbReference type="HOGENOM" id="CLU_1402648_0_0_1"/>
<dbReference type="Pfam" id="PF01693">
    <property type="entry name" value="Cauli_VI"/>
    <property type="match status" value="1"/>
</dbReference>
<accession>B0D212</accession>
<dbReference type="Gene3D" id="3.40.970.10">
    <property type="entry name" value="Ribonuclease H1, N-terminal domain"/>
    <property type="match status" value="1"/>
</dbReference>
<dbReference type="SUPFAM" id="SSF55658">
    <property type="entry name" value="L9 N-domain-like"/>
    <property type="match status" value="1"/>
</dbReference>
<dbReference type="InParanoid" id="B0D212"/>
<dbReference type="Proteomes" id="UP000001194">
    <property type="component" value="Unassembled WGS sequence"/>
</dbReference>
<feature type="domain" description="Ribonuclease H1 N-terminal" evidence="2">
    <location>
        <begin position="111"/>
        <end position="152"/>
    </location>
</feature>
<organism evidence="4">
    <name type="scientific">Laccaria bicolor (strain S238N-H82 / ATCC MYA-4686)</name>
    <name type="common">Bicoloured deceiver</name>
    <name type="synonym">Laccaria laccata var. bicolor</name>
    <dbReference type="NCBI Taxonomy" id="486041"/>
    <lineage>
        <taxon>Eukaryota</taxon>
        <taxon>Fungi</taxon>
        <taxon>Dikarya</taxon>
        <taxon>Basidiomycota</taxon>
        <taxon>Agaricomycotina</taxon>
        <taxon>Agaricomycetes</taxon>
        <taxon>Agaricomycetidae</taxon>
        <taxon>Agaricales</taxon>
        <taxon>Agaricineae</taxon>
        <taxon>Hydnangiaceae</taxon>
        <taxon>Laccaria</taxon>
    </lineage>
</organism>
<dbReference type="RefSeq" id="XP_001877982.1">
    <property type="nucleotide sequence ID" value="XM_001877947.1"/>
</dbReference>
<evidence type="ECO:0000256" key="1">
    <source>
        <dbReference type="SAM" id="MobiDB-lite"/>
    </source>
</evidence>